<dbReference type="GO" id="GO:0008270">
    <property type="term" value="F:zinc ion binding"/>
    <property type="evidence" value="ECO:0007669"/>
    <property type="project" value="UniProtKB-KW"/>
</dbReference>
<evidence type="ECO:0000256" key="1">
    <source>
        <dbReference type="ARBA" id="ARBA00022723"/>
    </source>
</evidence>
<dbReference type="RefSeq" id="WP_007019420.1">
    <property type="nucleotide sequence ID" value="NZ_CH724125.1"/>
</dbReference>
<feature type="coiled-coil region" evidence="5">
    <location>
        <begin position="6"/>
        <end position="37"/>
    </location>
</feature>
<dbReference type="SUPFAM" id="SSF57716">
    <property type="entry name" value="Glucocorticoid receptor-like (DNA-binding domain)"/>
    <property type="match status" value="1"/>
</dbReference>
<reference evidence="7 8" key="1">
    <citation type="submission" date="2006-02" db="EMBL/GenBank/DDBJ databases">
        <authorList>
            <person name="Pinhassi J."/>
            <person name="Pedros-Alio C."/>
            <person name="Ferriera S."/>
            <person name="Johnson J."/>
            <person name="Kravitz S."/>
            <person name="Halpern A."/>
            <person name="Remington K."/>
            <person name="Beeson K."/>
            <person name="Tran B."/>
            <person name="Rogers Y.-H."/>
            <person name="Friedman R."/>
            <person name="Venter J.C."/>
        </authorList>
    </citation>
    <scope>NUCLEOTIDE SEQUENCE [LARGE SCALE GENOMIC DNA]</scope>
    <source>
        <strain evidence="7 8">MED92</strain>
    </source>
</reference>
<evidence type="ECO:0000259" key="6">
    <source>
        <dbReference type="Pfam" id="PF01258"/>
    </source>
</evidence>
<evidence type="ECO:0000313" key="8">
    <source>
        <dbReference type="Proteomes" id="UP000002171"/>
    </source>
</evidence>
<evidence type="ECO:0000256" key="5">
    <source>
        <dbReference type="SAM" id="Coils"/>
    </source>
</evidence>
<gene>
    <name evidence="7" type="ORF">MED92_08757</name>
</gene>
<organism evidence="7 8">
    <name type="scientific">Neptuniibacter caesariensis</name>
    <dbReference type="NCBI Taxonomy" id="207954"/>
    <lineage>
        <taxon>Bacteria</taxon>
        <taxon>Pseudomonadati</taxon>
        <taxon>Pseudomonadota</taxon>
        <taxon>Gammaproteobacteria</taxon>
        <taxon>Oceanospirillales</taxon>
        <taxon>Oceanospirillaceae</taxon>
        <taxon>Neptuniibacter</taxon>
    </lineage>
</organism>
<evidence type="ECO:0000256" key="4">
    <source>
        <dbReference type="PROSITE-ProRule" id="PRU00510"/>
    </source>
</evidence>
<dbReference type="Proteomes" id="UP000002171">
    <property type="component" value="Unassembled WGS sequence"/>
</dbReference>
<evidence type="ECO:0000256" key="2">
    <source>
        <dbReference type="ARBA" id="ARBA00022771"/>
    </source>
</evidence>
<keyword evidence="5" id="KW-0175">Coiled coil</keyword>
<sequence length="123" mass="13750">MVSLNLSEIAAFKAELKDLLEQLRAEAGEEYSEQTKQQDLHVHDSGEEAEAVVDLMMHVENLARHDEEIADCLAALKRIDEGDFGFCLDCGEEIELSRLRACPTASRCIRCQSVLEAEVRKTA</sequence>
<dbReference type="EMBL" id="AAOW01000023">
    <property type="protein sequence ID" value="EAR60133.1"/>
    <property type="molecule type" value="Genomic_DNA"/>
</dbReference>
<evidence type="ECO:0000256" key="3">
    <source>
        <dbReference type="ARBA" id="ARBA00022833"/>
    </source>
</evidence>
<feature type="domain" description="Zinc finger DksA/TraR C4-type" evidence="6">
    <location>
        <begin position="82"/>
        <end position="116"/>
    </location>
</feature>
<dbReference type="Pfam" id="PF01258">
    <property type="entry name" value="zf-dskA_traR"/>
    <property type="match status" value="1"/>
</dbReference>
<dbReference type="AlphaFoldDB" id="A0A7U8GRD5"/>
<keyword evidence="1" id="KW-0479">Metal-binding</keyword>
<accession>A0A7U8GRD5</accession>
<feature type="zinc finger region" description="dksA C4-type" evidence="4">
    <location>
        <begin position="87"/>
        <end position="111"/>
    </location>
</feature>
<dbReference type="OrthoDB" id="6064855at2"/>
<dbReference type="SUPFAM" id="SSF109635">
    <property type="entry name" value="DnaK suppressor protein DksA, alpha-hairpin domain"/>
    <property type="match status" value="1"/>
</dbReference>
<dbReference type="Gene3D" id="1.20.120.910">
    <property type="entry name" value="DksA, coiled-coil domain"/>
    <property type="match status" value="1"/>
</dbReference>
<name>A0A7U8GRD5_NEPCE</name>
<dbReference type="PANTHER" id="PTHR33823:SF4">
    <property type="entry name" value="GENERAL STRESS PROTEIN 16O"/>
    <property type="match status" value="1"/>
</dbReference>
<keyword evidence="8" id="KW-1185">Reference proteome</keyword>
<keyword evidence="3" id="KW-0862">Zinc</keyword>
<dbReference type="PANTHER" id="PTHR33823">
    <property type="entry name" value="RNA POLYMERASE-BINDING TRANSCRIPTION FACTOR DKSA-RELATED"/>
    <property type="match status" value="1"/>
</dbReference>
<comment type="caution">
    <text evidence="7">The sequence shown here is derived from an EMBL/GenBank/DDBJ whole genome shotgun (WGS) entry which is preliminary data.</text>
</comment>
<dbReference type="PROSITE" id="PS51128">
    <property type="entry name" value="ZF_DKSA_2"/>
    <property type="match status" value="1"/>
</dbReference>
<dbReference type="InterPro" id="IPR000962">
    <property type="entry name" value="Znf_DskA_TraR"/>
</dbReference>
<keyword evidence="2" id="KW-0863">Zinc-finger</keyword>
<proteinExistence type="predicted"/>
<protein>
    <submittedName>
        <fullName evidence="7">Zn-finger, prokaryotic DksA/TraR C4 type</fullName>
    </submittedName>
</protein>
<dbReference type="InterPro" id="IPR037187">
    <property type="entry name" value="DnaK_N"/>
</dbReference>
<evidence type="ECO:0000313" key="7">
    <source>
        <dbReference type="EMBL" id="EAR60133.1"/>
    </source>
</evidence>